<dbReference type="AlphaFoldDB" id="A0A2J8IKV6"/>
<dbReference type="PANTHER" id="PTHR44813:SF1">
    <property type="entry name" value="MITOGEN-ACTIVATED PROTEIN KINASE-BINDING PROTEIN 1"/>
    <property type="match status" value="1"/>
</dbReference>
<evidence type="ECO:0000313" key="2">
    <source>
        <dbReference type="EMBL" id="PNI11144.1"/>
    </source>
</evidence>
<protein>
    <recommendedName>
        <fullName evidence="1">MABP1/WRD62 coiled-coil domain-containing protein</fullName>
    </recommendedName>
</protein>
<dbReference type="PANTHER" id="PTHR44813">
    <property type="entry name" value="MITOGEN-ACTIVATED PROTEIN KINASE-BINDING PROTEIN 1"/>
    <property type="match status" value="1"/>
</dbReference>
<dbReference type="Proteomes" id="UP000236370">
    <property type="component" value="Unassembled WGS sequence"/>
</dbReference>
<feature type="domain" description="MABP1/WRD62 coiled-coil" evidence="1">
    <location>
        <begin position="17"/>
        <end position="112"/>
    </location>
</feature>
<comment type="caution">
    <text evidence="2">The sequence shown here is derived from an EMBL/GenBank/DDBJ whole genome shotgun (WGS) entry which is preliminary data.</text>
</comment>
<sequence length="118" mass="12686">MECTKPGAALSQDSEPAVSLEQCEQLVAELRGSVRQAVRLYHSVAGCKMPSAEQSQIAQLLRDTFSSVRQELEAVAGAVLSSPGSSPGAVGAKQTQALLEQYSELLLQAVERRMERKL</sequence>
<evidence type="ECO:0000259" key="1">
    <source>
        <dbReference type="Pfam" id="PF24795"/>
    </source>
</evidence>
<dbReference type="InterPro" id="IPR055292">
    <property type="entry name" value="MABP1"/>
</dbReference>
<proteinExistence type="predicted"/>
<gene>
    <name evidence="2" type="ORF">CK820_G0056012</name>
</gene>
<evidence type="ECO:0000313" key="3">
    <source>
        <dbReference type="Proteomes" id="UP000236370"/>
    </source>
</evidence>
<reference evidence="2 3" key="1">
    <citation type="submission" date="2017-12" db="EMBL/GenBank/DDBJ databases">
        <title>High-resolution comparative analysis of great ape genomes.</title>
        <authorList>
            <person name="Pollen A."/>
            <person name="Hastie A."/>
            <person name="Hormozdiari F."/>
            <person name="Dougherty M."/>
            <person name="Liu R."/>
            <person name="Chaisson M."/>
            <person name="Hoppe E."/>
            <person name="Hill C."/>
            <person name="Pang A."/>
            <person name="Hillier L."/>
            <person name="Baker C."/>
            <person name="Armstrong J."/>
            <person name="Shendure J."/>
            <person name="Paten B."/>
            <person name="Wilson R."/>
            <person name="Chao H."/>
            <person name="Schneider V."/>
            <person name="Ventura M."/>
            <person name="Kronenberg Z."/>
            <person name="Murali S."/>
            <person name="Gordon D."/>
            <person name="Cantsilieris S."/>
            <person name="Munson K."/>
            <person name="Nelson B."/>
            <person name="Raja A."/>
            <person name="Underwood J."/>
            <person name="Diekhans M."/>
            <person name="Fiddes I."/>
            <person name="Haussler D."/>
            <person name="Eichler E."/>
        </authorList>
    </citation>
    <scope>NUCLEOTIDE SEQUENCE [LARGE SCALE GENOMIC DNA]</scope>
    <source>
        <strain evidence="2">Yerkes chimp pedigree #C0471</strain>
    </source>
</reference>
<accession>A0A2J8IKV6</accession>
<dbReference type="InterPro" id="IPR056364">
    <property type="entry name" value="WDR62-MABP1_CC"/>
</dbReference>
<dbReference type="EMBL" id="NBAG03000994">
    <property type="protein sequence ID" value="PNI11144.1"/>
    <property type="molecule type" value="Genomic_DNA"/>
</dbReference>
<name>A0A2J8IKV6_PANTR</name>
<organism evidence="2 3">
    <name type="scientific">Pan troglodytes</name>
    <name type="common">Chimpanzee</name>
    <dbReference type="NCBI Taxonomy" id="9598"/>
    <lineage>
        <taxon>Eukaryota</taxon>
        <taxon>Metazoa</taxon>
        <taxon>Chordata</taxon>
        <taxon>Craniata</taxon>
        <taxon>Vertebrata</taxon>
        <taxon>Euteleostomi</taxon>
        <taxon>Mammalia</taxon>
        <taxon>Eutheria</taxon>
        <taxon>Euarchontoglires</taxon>
        <taxon>Primates</taxon>
        <taxon>Haplorrhini</taxon>
        <taxon>Catarrhini</taxon>
        <taxon>Hominidae</taxon>
        <taxon>Pan</taxon>
    </lineage>
</organism>
<dbReference type="Pfam" id="PF24795">
    <property type="entry name" value="WDR62-MABP1_CC"/>
    <property type="match status" value="1"/>
</dbReference>